<dbReference type="PANTHER" id="PTHR48073">
    <property type="entry name" value="O-SUCCINYLBENZOATE SYNTHASE-RELATED"/>
    <property type="match status" value="1"/>
</dbReference>
<keyword evidence="4 7" id="KW-0460">Magnesium</keyword>
<keyword evidence="10" id="KW-1185">Reference proteome</keyword>
<keyword evidence="3 7" id="KW-0479">Metal-binding</keyword>
<evidence type="ECO:0000256" key="2">
    <source>
        <dbReference type="ARBA" id="ARBA00022428"/>
    </source>
</evidence>
<dbReference type="Pfam" id="PF02746">
    <property type="entry name" value="MR_MLE_N"/>
    <property type="match status" value="1"/>
</dbReference>
<keyword evidence="2 7" id="KW-0474">Menaquinone biosynthesis</keyword>
<comment type="caution">
    <text evidence="9">The sequence shown here is derived from an EMBL/GenBank/DDBJ whole genome shotgun (WGS) entry which is preliminary data.</text>
</comment>
<name>A0ABX0A2P5_9BACI</name>
<keyword evidence="5 7" id="KW-0456">Lyase</keyword>
<dbReference type="RefSeq" id="WP_161920464.1">
    <property type="nucleotide sequence ID" value="NZ_JAACYS010000028.1"/>
</dbReference>
<evidence type="ECO:0000256" key="4">
    <source>
        <dbReference type="ARBA" id="ARBA00022842"/>
    </source>
</evidence>
<dbReference type="EC" id="4.2.1.113" evidence="6 7"/>
<dbReference type="InterPro" id="IPR036849">
    <property type="entry name" value="Enolase-like_C_sf"/>
</dbReference>
<comment type="catalytic activity">
    <reaction evidence="7">
        <text>(1R,6R)-6-hydroxy-2-succinyl-cyclohexa-2,4-diene-1-carboxylate = 2-succinylbenzoate + H2O</text>
        <dbReference type="Rhea" id="RHEA:10196"/>
        <dbReference type="ChEBI" id="CHEBI:15377"/>
        <dbReference type="ChEBI" id="CHEBI:18325"/>
        <dbReference type="ChEBI" id="CHEBI:58689"/>
        <dbReference type="EC" id="4.2.1.113"/>
    </reaction>
</comment>
<proteinExistence type="inferred from homology"/>
<feature type="binding site" evidence="7">
    <location>
        <position position="191"/>
    </location>
    <ligand>
        <name>Mg(2+)</name>
        <dbReference type="ChEBI" id="CHEBI:18420"/>
    </ligand>
</feature>
<accession>A0ABX0A2P5</accession>
<dbReference type="SMART" id="SM00922">
    <property type="entry name" value="MR_MLE"/>
    <property type="match status" value="1"/>
</dbReference>
<dbReference type="SFLD" id="SFLDG00180">
    <property type="entry name" value="muconate_cycloisomerase"/>
    <property type="match status" value="1"/>
</dbReference>
<dbReference type="EMBL" id="JAACYS010000028">
    <property type="protein sequence ID" value="NCU17636.1"/>
    <property type="molecule type" value="Genomic_DNA"/>
</dbReference>
<dbReference type="InterPro" id="IPR029017">
    <property type="entry name" value="Enolase-like_N"/>
</dbReference>
<protein>
    <recommendedName>
        <fullName evidence="6 7">o-succinylbenzoate synthase</fullName>
        <shortName evidence="7">OSB synthase</shortName>
        <shortName evidence="7">OSBS</shortName>
        <ecNumber evidence="6 7">4.2.1.113</ecNumber>
    </recommendedName>
    <alternativeName>
        <fullName evidence="7">4-(2'-carboxyphenyl)-4-oxybutyric acid synthase</fullName>
    </alternativeName>
    <alternativeName>
        <fullName evidence="7">o-succinylbenzoic acid synthase</fullName>
    </alternativeName>
</protein>
<dbReference type="SUPFAM" id="SSF51604">
    <property type="entry name" value="Enolase C-terminal domain-like"/>
    <property type="match status" value="1"/>
</dbReference>
<dbReference type="PANTHER" id="PTHR48073:SF5">
    <property type="entry name" value="O-SUCCINYLBENZOATE SYNTHASE"/>
    <property type="match status" value="1"/>
</dbReference>
<feature type="binding site" evidence="7">
    <location>
        <position position="216"/>
    </location>
    <ligand>
        <name>Mg(2+)</name>
        <dbReference type="ChEBI" id="CHEBI:18420"/>
    </ligand>
</feature>
<evidence type="ECO:0000256" key="7">
    <source>
        <dbReference type="HAMAP-Rule" id="MF_01933"/>
    </source>
</evidence>
<evidence type="ECO:0000313" key="9">
    <source>
        <dbReference type="EMBL" id="NCU17636.1"/>
    </source>
</evidence>
<evidence type="ECO:0000256" key="1">
    <source>
        <dbReference type="ARBA" id="ARBA00001968"/>
    </source>
</evidence>
<sequence length="371" mass="42158">MGIPIKQINIRKLNMRLKHPFTTSFGTVDHKELFVIEVTDDEGNRGFCESVAFSVPWYTEETVNTVFHIIEEFLIPILRKKEITHPDDVSQAFKVFKRNHMAKAAIEGAVWDLYAKRERISLARALGGERKQIDVGISIGIQPTIKELLKVIEGAVQEGYKRIKLKIKPGQDIELLREVRRHFPDIPLMADANSAYSLEDIEHLKKLDEFNLMMIEQPLADDDILQHAELQSVLKTSICLDESIHSLEDVKMAYKLGSCKIINIKPGRVGGLSEAKRIHDFCQKHNLEVWCGGMLETGIGRAQNIALASLPQFTIPGDISSSSRYWEKDIISPEVVAKNGIIDVPEKPGIGYEVDFEKLNQFVKWERVFKL</sequence>
<dbReference type="InterPro" id="IPR010197">
    <property type="entry name" value="OSBS/NAAAR"/>
</dbReference>
<dbReference type="CDD" id="cd03317">
    <property type="entry name" value="NAAAR"/>
    <property type="match status" value="1"/>
</dbReference>
<dbReference type="SFLD" id="SFLDF00009">
    <property type="entry name" value="o-succinylbenzoate_synthase"/>
    <property type="match status" value="1"/>
</dbReference>
<evidence type="ECO:0000259" key="8">
    <source>
        <dbReference type="SMART" id="SM00922"/>
    </source>
</evidence>
<comment type="function">
    <text evidence="7">Converts 2-succinyl-6-hydroxy-2,4-cyclohexadiene-1-carboxylate (SHCHC) to 2-succinylbenzoate (OSB).</text>
</comment>
<comment type="pathway">
    <text evidence="7">Quinol/quinone metabolism; menaquinone biosynthesis.</text>
</comment>
<evidence type="ECO:0000256" key="5">
    <source>
        <dbReference type="ARBA" id="ARBA00023239"/>
    </source>
</evidence>
<evidence type="ECO:0000256" key="3">
    <source>
        <dbReference type="ARBA" id="ARBA00022723"/>
    </source>
</evidence>
<evidence type="ECO:0000313" key="10">
    <source>
        <dbReference type="Proteomes" id="UP000743899"/>
    </source>
</evidence>
<dbReference type="NCBIfam" id="TIGR01928">
    <property type="entry name" value="menC_lowGC_arch"/>
    <property type="match status" value="1"/>
</dbReference>
<gene>
    <name evidence="7 9" type="primary">menC</name>
    <name evidence="9" type="ORF">GW534_07685</name>
</gene>
<reference evidence="9 10" key="1">
    <citation type="submission" date="2020-01" db="EMBL/GenBank/DDBJ databases">
        <title>A novel Bacillus sp. from Pasinler.</title>
        <authorList>
            <person name="Adiguzel A."/>
            <person name="Ay H."/>
            <person name="Baltaci M.O."/>
        </authorList>
    </citation>
    <scope>NUCLEOTIDE SEQUENCE [LARGE SCALE GENOMIC DNA]</scope>
    <source>
        <strain evidence="9 10">P1</strain>
    </source>
</reference>
<comment type="cofactor">
    <cofactor evidence="1 7">
        <name>a divalent metal cation</name>
        <dbReference type="ChEBI" id="CHEBI:60240"/>
    </cofactor>
</comment>
<dbReference type="Proteomes" id="UP000743899">
    <property type="component" value="Unassembled WGS sequence"/>
</dbReference>
<feature type="binding site" evidence="7">
    <location>
        <position position="241"/>
    </location>
    <ligand>
        <name>Mg(2+)</name>
        <dbReference type="ChEBI" id="CHEBI:18420"/>
    </ligand>
</feature>
<feature type="active site" description="Proton donor" evidence="7">
    <location>
        <position position="166"/>
    </location>
</feature>
<organism evidence="9 10">
    <name type="scientific">Pallidibacillus pasinlerensis</name>
    <dbReference type="NCBI Taxonomy" id="2703818"/>
    <lineage>
        <taxon>Bacteria</taxon>
        <taxon>Bacillati</taxon>
        <taxon>Bacillota</taxon>
        <taxon>Bacilli</taxon>
        <taxon>Bacillales</taxon>
        <taxon>Bacillaceae</taxon>
        <taxon>Pallidibacillus</taxon>
    </lineage>
</organism>
<dbReference type="InterPro" id="IPR029065">
    <property type="entry name" value="Enolase_C-like"/>
</dbReference>
<dbReference type="InterPro" id="IPR013341">
    <property type="entry name" value="Mandelate_racemase_N_dom"/>
</dbReference>
<dbReference type="Pfam" id="PF13378">
    <property type="entry name" value="MR_MLE_C"/>
    <property type="match status" value="1"/>
</dbReference>
<dbReference type="GO" id="GO:0043748">
    <property type="term" value="F:O-succinylbenzoate synthase activity"/>
    <property type="evidence" value="ECO:0007669"/>
    <property type="project" value="UniProtKB-EC"/>
</dbReference>
<dbReference type="Gene3D" id="3.30.390.10">
    <property type="entry name" value="Enolase-like, N-terminal domain"/>
    <property type="match status" value="1"/>
</dbReference>
<comment type="pathway">
    <text evidence="7">Quinol/quinone metabolism; 1,4-dihydroxy-2-naphthoate biosynthesis; 1,4-dihydroxy-2-naphthoate from chorismate: step 4/7.</text>
</comment>
<evidence type="ECO:0000256" key="6">
    <source>
        <dbReference type="ARBA" id="ARBA00029491"/>
    </source>
</evidence>
<feature type="domain" description="Mandelate racemase/muconate lactonizing enzyme C-terminal" evidence="8">
    <location>
        <begin position="145"/>
        <end position="237"/>
    </location>
</feature>
<dbReference type="InterPro" id="IPR013342">
    <property type="entry name" value="Mandelate_racemase_C"/>
</dbReference>
<dbReference type="InterPro" id="IPR047585">
    <property type="entry name" value="MenC"/>
</dbReference>
<dbReference type="SUPFAM" id="SSF54826">
    <property type="entry name" value="Enolase N-terminal domain-like"/>
    <property type="match status" value="1"/>
</dbReference>
<comment type="similarity">
    <text evidence="7">Belongs to the mandelate racemase/muconate lactonizing enzyme family. MenC type 2 subfamily.</text>
</comment>
<feature type="active site" description="Proton acceptor" evidence="7">
    <location>
        <position position="265"/>
    </location>
</feature>
<dbReference type="HAMAP" id="MF_01933">
    <property type="entry name" value="MenC_2"/>
    <property type="match status" value="1"/>
</dbReference>
<dbReference type="SFLD" id="SFLDS00001">
    <property type="entry name" value="Enolase"/>
    <property type="match status" value="1"/>
</dbReference>
<dbReference type="Gene3D" id="3.20.20.120">
    <property type="entry name" value="Enolase-like C-terminal domain"/>
    <property type="match status" value="1"/>
</dbReference>